<accession>A0ABT4CY40</accession>
<sequence>MATYPIEGLMKSTLENIKDMIDVNTIVGDPIESGDGTVIIPISKVCLGFASGGSEFSDNSSKEVTSQYPFGGGSGAGISVKPMAFLVIKDDVIRLLPVNQKNTYDKIVDGIPQLIDILKNAFSKDKEKNPKKDNNENEEE</sequence>
<dbReference type="PANTHER" id="PTHR39162:SF1">
    <property type="entry name" value="SPORULATION PROTEIN YTFJ"/>
    <property type="match status" value="1"/>
</dbReference>
<dbReference type="Proteomes" id="UP001078443">
    <property type="component" value="Unassembled WGS sequence"/>
</dbReference>
<protein>
    <submittedName>
        <fullName evidence="1">GerW family sporulation protein</fullName>
    </submittedName>
</protein>
<dbReference type="RefSeq" id="WP_268040053.1">
    <property type="nucleotide sequence ID" value="NZ_JAPQER010000002.1"/>
</dbReference>
<organism evidence="1 2">
    <name type="scientific">Clostridium aestuarii</name>
    <dbReference type="NCBI Taxonomy" id="338193"/>
    <lineage>
        <taxon>Bacteria</taxon>
        <taxon>Bacillati</taxon>
        <taxon>Bacillota</taxon>
        <taxon>Clostridia</taxon>
        <taxon>Eubacteriales</taxon>
        <taxon>Clostridiaceae</taxon>
        <taxon>Clostridium</taxon>
    </lineage>
</organism>
<comment type="caution">
    <text evidence="1">The sequence shown here is derived from an EMBL/GenBank/DDBJ whole genome shotgun (WGS) entry which is preliminary data.</text>
</comment>
<dbReference type="InterPro" id="IPR014229">
    <property type="entry name" value="Spore_YtfJ"/>
</dbReference>
<dbReference type="PANTHER" id="PTHR39162">
    <property type="entry name" value="GLL3345 PROTEIN"/>
    <property type="match status" value="1"/>
</dbReference>
<name>A0ABT4CY40_9CLOT</name>
<reference evidence="1" key="1">
    <citation type="submission" date="2022-12" db="EMBL/GenBank/DDBJ databases">
        <authorList>
            <person name="Wang J."/>
        </authorList>
    </citation>
    <scope>NUCLEOTIDE SEQUENCE</scope>
    <source>
        <strain evidence="1">HY-45-18</strain>
    </source>
</reference>
<keyword evidence="2" id="KW-1185">Reference proteome</keyword>
<dbReference type="NCBIfam" id="TIGR02874">
    <property type="entry name" value="spore_ytfJ"/>
    <property type="match status" value="1"/>
</dbReference>
<dbReference type="EMBL" id="JAPQER010000002">
    <property type="protein sequence ID" value="MCY6483777.1"/>
    <property type="molecule type" value="Genomic_DNA"/>
</dbReference>
<dbReference type="PIRSF" id="PIRSF021377">
    <property type="entry name" value="YtfJ"/>
    <property type="match status" value="1"/>
</dbReference>
<evidence type="ECO:0000313" key="1">
    <source>
        <dbReference type="EMBL" id="MCY6483777.1"/>
    </source>
</evidence>
<evidence type="ECO:0000313" key="2">
    <source>
        <dbReference type="Proteomes" id="UP001078443"/>
    </source>
</evidence>
<gene>
    <name evidence="1" type="primary">ytfJ</name>
    <name evidence="1" type="ORF">OW763_05360</name>
</gene>
<dbReference type="Pfam" id="PF09579">
    <property type="entry name" value="Spore_YtfJ"/>
    <property type="match status" value="1"/>
</dbReference>
<proteinExistence type="predicted"/>